<reference evidence="1 2" key="1">
    <citation type="submission" date="2017-05" db="EMBL/GenBank/DDBJ databases">
        <authorList>
            <person name="Varghese N."/>
            <person name="Submissions S."/>
        </authorList>
    </citation>
    <scope>NUCLEOTIDE SEQUENCE [LARGE SCALE GENOMIC DNA]</scope>
    <source>
        <strain evidence="1 2">DSM 25457</strain>
    </source>
</reference>
<keyword evidence="2" id="KW-1185">Reference proteome</keyword>
<evidence type="ECO:0000313" key="2">
    <source>
        <dbReference type="Proteomes" id="UP001158067"/>
    </source>
</evidence>
<evidence type="ECO:0008006" key="3">
    <source>
        <dbReference type="Google" id="ProtNLM"/>
    </source>
</evidence>
<dbReference type="EMBL" id="FXUG01000001">
    <property type="protein sequence ID" value="SMP44635.1"/>
    <property type="molecule type" value="Genomic_DNA"/>
</dbReference>
<evidence type="ECO:0000313" key="1">
    <source>
        <dbReference type="EMBL" id="SMP44635.1"/>
    </source>
</evidence>
<proteinExistence type="predicted"/>
<comment type="caution">
    <text evidence="1">The sequence shown here is derived from an EMBL/GenBank/DDBJ whole genome shotgun (WGS) entry which is preliminary data.</text>
</comment>
<name>A0ABY1PU42_9BACT</name>
<dbReference type="Proteomes" id="UP001158067">
    <property type="component" value="Unassembled WGS sequence"/>
</dbReference>
<sequence>MSAEWLEPWWPTDAWTDDQRDGFARQLKLEVGPEHPLFNIPARVVGRHGGCDDALFELLDNSGRFAVVHLTWARSQERMPWPGHEIFDSFDAFAATRMREDHDEYNL</sequence>
<accession>A0ABY1PU42</accession>
<gene>
    <name evidence="1" type="ORF">SAMN06265222_1011169</name>
</gene>
<protein>
    <recommendedName>
        <fullName evidence="3">SMI1/KNR4 family protein</fullName>
    </recommendedName>
</protein>
<organism evidence="1 2">
    <name type="scientific">Neorhodopirellula lusitana</name>
    <dbReference type="NCBI Taxonomy" id="445327"/>
    <lineage>
        <taxon>Bacteria</taxon>
        <taxon>Pseudomonadati</taxon>
        <taxon>Planctomycetota</taxon>
        <taxon>Planctomycetia</taxon>
        <taxon>Pirellulales</taxon>
        <taxon>Pirellulaceae</taxon>
        <taxon>Neorhodopirellula</taxon>
    </lineage>
</organism>